<proteinExistence type="inferred from homology"/>
<evidence type="ECO:0000256" key="11">
    <source>
        <dbReference type="PIRNR" id="PIRNR001563"/>
    </source>
</evidence>
<gene>
    <name evidence="14" type="ORF">H2C83_10360</name>
</gene>
<dbReference type="Proteomes" id="UP000538292">
    <property type="component" value="Unassembled WGS sequence"/>
</dbReference>
<accession>A0A7W2ARS1</accession>
<evidence type="ECO:0000256" key="3">
    <source>
        <dbReference type="ARBA" id="ARBA00013025"/>
    </source>
</evidence>
<dbReference type="Pfam" id="PF02875">
    <property type="entry name" value="Mur_ligase_C"/>
    <property type="match status" value="1"/>
</dbReference>
<keyword evidence="5" id="KW-0479">Metal-binding</keyword>
<dbReference type="EMBL" id="JACEOL010000033">
    <property type="protein sequence ID" value="MBA4602707.1"/>
    <property type="molecule type" value="Genomic_DNA"/>
</dbReference>
<name>A0A7W2ARS1_9BACL</name>
<evidence type="ECO:0000256" key="8">
    <source>
        <dbReference type="ARBA" id="ARBA00022842"/>
    </source>
</evidence>
<evidence type="ECO:0000256" key="6">
    <source>
        <dbReference type="ARBA" id="ARBA00022741"/>
    </source>
</evidence>
<dbReference type="InterPro" id="IPR036615">
    <property type="entry name" value="Mur_ligase_C_dom_sf"/>
</dbReference>
<evidence type="ECO:0000256" key="1">
    <source>
        <dbReference type="ARBA" id="ARBA00001946"/>
    </source>
</evidence>
<reference evidence="14 15" key="1">
    <citation type="submission" date="2020-07" db="EMBL/GenBank/DDBJ databases">
        <title>Thermoactinomyces phylogeny.</title>
        <authorList>
            <person name="Dunlap C."/>
        </authorList>
    </citation>
    <scope>NUCLEOTIDE SEQUENCE [LARGE SCALE GENOMIC DNA]</scope>
    <source>
        <strain evidence="14 15">AMNI-1</strain>
    </source>
</reference>
<dbReference type="GO" id="GO:0046872">
    <property type="term" value="F:metal ion binding"/>
    <property type="evidence" value="ECO:0007669"/>
    <property type="project" value="UniProtKB-KW"/>
</dbReference>
<keyword evidence="8" id="KW-0460">Magnesium</keyword>
<evidence type="ECO:0000256" key="7">
    <source>
        <dbReference type="ARBA" id="ARBA00022840"/>
    </source>
</evidence>
<dbReference type="InterPro" id="IPR001645">
    <property type="entry name" value="Folylpolyglutamate_synth"/>
</dbReference>
<comment type="cofactor">
    <cofactor evidence="1">
        <name>Mg(2+)</name>
        <dbReference type="ChEBI" id="CHEBI:18420"/>
    </cofactor>
</comment>
<dbReference type="InterPro" id="IPR013221">
    <property type="entry name" value="Mur_ligase_cen"/>
</dbReference>
<dbReference type="PROSITE" id="PS01011">
    <property type="entry name" value="FOLYLPOLYGLU_SYNT_1"/>
    <property type="match status" value="1"/>
</dbReference>
<evidence type="ECO:0000256" key="5">
    <source>
        <dbReference type="ARBA" id="ARBA00022723"/>
    </source>
</evidence>
<dbReference type="GO" id="GO:0005524">
    <property type="term" value="F:ATP binding"/>
    <property type="evidence" value="ECO:0007669"/>
    <property type="project" value="UniProtKB-KW"/>
</dbReference>
<dbReference type="FunFam" id="3.40.1190.10:FF:000011">
    <property type="entry name" value="Folylpolyglutamate synthase/dihydrofolate synthase"/>
    <property type="match status" value="1"/>
</dbReference>
<feature type="domain" description="Mur ligase C-terminal" evidence="12">
    <location>
        <begin position="303"/>
        <end position="426"/>
    </location>
</feature>
<dbReference type="InterPro" id="IPR004101">
    <property type="entry name" value="Mur_ligase_C"/>
</dbReference>
<keyword evidence="6 11" id="KW-0547">Nucleotide-binding</keyword>
<comment type="similarity">
    <text evidence="2 11">Belongs to the folylpolyglutamate synthase family.</text>
</comment>
<dbReference type="SUPFAM" id="SSF53623">
    <property type="entry name" value="MurD-like peptide ligases, catalytic domain"/>
    <property type="match status" value="1"/>
</dbReference>
<dbReference type="InterPro" id="IPR036565">
    <property type="entry name" value="Mur-like_cat_sf"/>
</dbReference>
<evidence type="ECO:0000256" key="10">
    <source>
        <dbReference type="ARBA" id="ARBA00047493"/>
    </source>
</evidence>
<comment type="caution">
    <text evidence="14">The sequence shown here is derived from an EMBL/GenBank/DDBJ whole genome shotgun (WGS) entry which is preliminary data.</text>
</comment>
<evidence type="ECO:0000256" key="9">
    <source>
        <dbReference type="ARBA" id="ARBA00030592"/>
    </source>
</evidence>
<sequence length="441" mass="49488">MDQFKTAHDVFSWMEHACAQTIQPGLERMEWMLNQLDHPERRLKFIHIAGTNGKGSTAAMIASVLKEAGYPTGMFVSPYVTSWHERIQFDGQSIEETSFVRWSNELKPLIEKMAEDGPGKPTPFEYWTLVSLCYFAREAFPWFVVWETGMGGRLDSTNVVFPLVSVITEIGYDHKNWLGDTLTEIASEKAGIVKSGVPVVCGSQKEEAVPVIRNISRDHRSPFYLLNKDFLVKDVHQDSDGQNFTFQNVYRELSGLSIPLIGDHQLQNAGTALMTLEVLRQAYATVIEPEHYRNGLRKTFWPGRLEKVSDSPHILLDGAHNIEGINALIQTIKKYHTDCGRIGFLVAVMKDKPVREMMKPLADAADFVTTTSLEDHSRSLAAEELARILKEINPRLSVESVSGEKKALHVFMEKLAAGDLGVVAGSLFLVSAVRPMLLDRK</sequence>
<evidence type="ECO:0000313" key="14">
    <source>
        <dbReference type="EMBL" id="MBA4602707.1"/>
    </source>
</evidence>
<dbReference type="Pfam" id="PF08245">
    <property type="entry name" value="Mur_ligase_M"/>
    <property type="match status" value="1"/>
</dbReference>
<comment type="catalytic activity">
    <reaction evidence="10">
        <text>(6S)-5,6,7,8-tetrahydrofolyl-(gamma-L-Glu)(n) + L-glutamate + ATP = (6S)-5,6,7,8-tetrahydrofolyl-(gamma-L-Glu)(n+1) + ADP + phosphate + H(+)</text>
        <dbReference type="Rhea" id="RHEA:10580"/>
        <dbReference type="Rhea" id="RHEA-COMP:14738"/>
        <dbReference type="Rhea" id="RHEA-COMP:14740"/>
        <dbReference type="ChEBI" id="CHEBI:15378"/>
        <dbReference type="ChEBI" id="CHEBI:29985"/>
        <dbReference type="ChEBI" id="CHEBI:30616"/>
        <dbReference type="ChEBI" id="CHEBI:43474"/>
        <dbReference type="ChEBI" id="CHEBI:141005"/>
        <dbReference type="ChEBI" id="CHEBI:456216"/>
        <dbReference type="EC" id="6.3.2.17"/>
    </reaction>
</comment>
<evidence type="ECO:0000256" key="2">
    <source>
        <dbReference type="ARBA" id="ARBA00008276"/>
    </source>
</evidence>
<keyword evidence="7 11" id="KW-0067">ATP-binding</keyword>
<organism evidence="14 15">
    <name type="scientific">Thermoactinomyces mirandus</name>
    <dbReference type="NCBI Taxonomy" id="2756294"/>
    <lineage>
        <taxon>Bacteria</taxon>
        <taxon>Bacillati</taxon>
        <taxon>Bacillota</taxon>
        <taxon>Bacilli</taxon>
        <taxon>Bacillales</taxon>
        <taxon>Thermoactinomycetaceae</taxon>
        <taxon>Thermoactinomyces</taxon>
    </lineage>
</organism>
<evidence type="ECO:0000259" key="12">
    <source>
        <dbReference type="Pfam" id="PF02875"/>
    </source>
</evidence>
<dbReference type="EC" id="6.3.2.17" evidence="3"/>
<keyword evidence="4 11" id="KW-0436">Ligase</keyword>
<dbReference type="PIRSF" id="PIRSF001563">
    <property type="entry name" value="Folylpolyglu_synth"/>
    <property type="match status" value="1"/>
</dbReference>
<dbReference type="PANTHER" id="PTHR11136:SF0">
    <property type="entry name" value="DIHYDROFOLATE SYNTHETASE-RELATED"/>
    <property type="match status" value="1"/>
</dbReference>
<dbReference type="SUPFAM" id="SSF53244">
    <property type="entry name" value="MurD-like peptide ligases, peptide-binding domain"/>
    <property type="match status" value="1"/>
</dbReference>
<feature type="domain" description="Mur ligase central" evidence="13">
    <location>
        <begin position="48"/>
        <end position="274"/>
    </location>
</feature>
<evidence type="ECO:0000313" key="15">
    <source>
        <dbReference type="Proteomes" id="UP000538292"/>
    </source>
</evidence>
<evidence type="ECO:0000256" key="4">
    <source>
        <dbReference type="ARBA" id="ARBA00022598"/>
    </source>
</evidence>
<dbReference type="AlphaFoldDB" id="A0A7W2ARS1"/>
<evidence type="ECO:0000259" key="13">
    <source>
        <dbReference type="Pfam" id="PF08245"/>
    </source>
</evidence>
<dbReference type="GO" id="GO:0005737">
    <property type="term" value="C:cytoplasm"/>
    <property type="evidence" value="ECO:0007669"/>
    <property type="project" value="TreeGrafter"/>
</dbReference>
<dbReference type="GO" id="GO:0008841">
    <property type="term" value="F:dihydrofolate synthase activity"/>
    <property type="evidence" value="ECO:0007669"/>
    <property type="project" value="TreeGrafter"/>
</dbReference>
<protein>
    <recommendedName>
        <fullName evidence="3">tetrahydrofolate synthase</fullName>
        <ecNumber evidence="3">6.3.2.17</ecNumber>
    </recommendedName>
    <alternativeName>
        <fullName evidence="9">Tetrahydrofolylpolyglutamate synthase</fullName>
    </alternativeName>
</protein>
<dbReference type="Gene3D" id="3.90.190.20">
    <property type="entry name" value="Mur ligase, C-terminal domain"/>
    <property type="match status" value="1"/>
</dbReference>
<dbReference type="Gene3D" id="3.40.1190.10">
    <property type="entry name" value="Mur-like, catalytic domain"/>
    <property type="match status" value="1"/>
</dbReference>
<dbReference type="InterPro" id="IPR018109">
    <property type="entry name" value="Folylpolyglutamate_synth_CS"/>
</dbReference>
<dbReference type="NCBIfam" id="TIGR01499">
    <property type="entry name" value="folC"/>
    <property type="match status" value="1"/>
</dbReference>
<keyword evidence="15" id="KW-1185">Reference proteome</keyword>
<dbReference type="GO" id="GO:0004326">
    <property type="term" value="F:tetrahydrofolylpolyglutamate synthase activity"/>
    <property type="evidence" value="ECO:0007669"/>
    <property type="project" value="UniProtKB-EC"/>
</dbReference>
<dbReference type="PANTHER" id="PTHR11136">
    <property type="entry name" value="FOLYLPOLYGLUTAMATE SYNTHASE-RELATED"/>
    <property type="match status" value="1"/>
</dbReference>